<evidence type="ECO:0000256" key="1">
    <source>
        <dbReference type="SAM" id="Phobius"/>
    </source>
</evidence>
<proteinExistence type="predicted"/>
<dbReference type="Proteomes" id="UP000010420">
    <property type="component" value="Unassembled WGS sequence"/>
</dbReference>
<keyword evidence="1" id="KW-0812">Transmembrane</keyword>
<reference evidence="2 3" key="1">
    <citation type="submission" date="2012-05" db="EMBL/GenBank/DDBJ databases">
        <authorList>
            <person name="Weinstock G."/>
            <person name="Sodergren E."/>
            <person name="Lobos E.A."/>
            <person name="Fulton L."/>
            <person name="Fulton R."/>
            <person name="Courtney L."/>
            <person name="Fronick C."/>
            <person name="O'Laughlin M."/>
            <person name="Godfrey J."/>
            <person name="Wilson R.M."/>
            <person name="Miner T."/>
            <person name="Farmer C."/>
            <person name="Delehaunty K."/>
            <person name="Cordes M."/>
            <person name="Minx P."/>
            <person name="Tomlinson C."/>
            <person name="Chen J."/>
            <person name="Wollam A."/>
            <person name="Pepin K.H."/>
            <person name="Bhonagiri V."/>
            <person name="Zhang X."/>
            <person name="Suruliraj S."/>
            <person name="Warren W."/>
            <person name="Mitreva M."/>
            <person name="Mardis E.R."/>
            <person name="Wilson R.K."/>
        </authorList>
    </citation>
    <scope>NUCLEOTIDE SEQUENCE [LARGE SCALE GENOMIC DNA]</scope>
    <source>
        <strain evidence="2 3">DSM 1785</strain>
    </source>
</reference>
<keyword evidence="3" id="KW-1185">Reference proteome</keyword>
<comment type="caution">
    <text evidence="2">The sequence shown here is derived from an EMBL/GenBank/DDBJ whole genome shotgun (WGS) entry which is preliminary data.</text>
</comment>
<dbReference type="Pfam" id="PF09581">
    <property type="entry name" value="Spore_III_AF"/>
    <property type="match status" value="1"/>
</dbReference>
<keyword evidence="1" id="KW-0472">Membrane</keyword>
<keyword evidence="1" id="KW-1133">Transmembrane helix</keyword>
<evidence type="ECO:0000313" key="3">
    <source>
        <dbReference type="Proteomes" id="UP000010420"/>
    </source>
</evidence>
<dbReference type="STRING" id="545697.HMPREF0216_01597"/>
<organism evidence="2 3">
    <name type="scientific">Clostridium celatum DSM 1785</name>
    <dbReference type="NCBI Taxonomy" id="545697"/>
    <lineage>
        <taxon>Bacteria</taxon>
        <taxon>Bacillati</taxon>
        <taxon>Bacillota</taxon>
        <taxon>Clostridia</taxon>
        <taxon>Eubacteriales</taxon>
        <taxon>Clostridiaceae</taxon>
        <taxon>Clostridium</taxon>
    </lineage>
</organism>
<evidence type="ECO:0000313" key="2">
    <source>
        <dbReference type="EMBL" id="EKY26994.1"/>
    </source>
</evidence>
<protein>
    <submittedName>
        <fullName evidence="2">Putative stage III sporulation protein AF</fullName>
    </submittedName>
</protein>
<gene>
    <name evidence="2" type="ORF">HMPREF0216_01597</name>
</gene>
<dbReference type="AlphaFoldDB" id="L1QG63"/>
<dbReference type="HOGENOM" id="CLU_094201_1_0_9"/>
<name>L1QG63_9CLOT</name>
<dbReference type="InterPro" id="IPR014245">
    <property type="entry name" value="Spore_III_AF"/>
</dbReference>
<dbReference type="EMBL" id="AMEZ01000048">
    <property type="protein sequence ID" value="EKY26994.1"/>
    <property type="molecule type" value="Genomic_DNA"/>
</dbReference>
<feature type="transmembrane region" description="Helical" evidence="1">
    <location>
        <begin position="20"/>
        <end position="41"/>
    </location>
</feature>
<dbReference type="PATRIC" id="fig|545697.3.peg.1573"/>
<dbReference type="eggNOG" id="ENOG503322G">
    <property type="taxonomic scope" value="Bacteria"/>
</dbReference>
<sequence>MMIFITAVEIIAPDNSMKKYIKFVLGLILISVMLNPIIYFFTKGEQSIIEAVESYEEMLYIGSSETIEKNTEDEKVQAFKENLDKNCDALLKDEFSGKTFKSNVECTLDMNNMTYTIDKLEVGVKDNSVKLIDKIDISINKSEETISDKAQIEDEEKIKEYLAETFKIPVEKIEIYSLEGR</sequence>
<dbReference type="NCBIfam" id="TIGR02896">
    <property type="entry name" value="spore_III_AF"/>
    <property type="match status" value="1"/>
</dbReference>
<accession>L1QG63</accession>